<reference evidence="4 5" key="1">
    <citation type="submission" date="2020-07" db="EMBL/GenBank/DDBJ databases">
        <title>Sequencing the genomes of 1000 actinobacteria strains.</title>
        <authorList>
            <person name="Klenk H.-P."/>
        </authorList>
    </citation>
    <scope>NUCLEOTIDE SEQUENCE [LARGE SCALE GENOMIC DNA]</scope>
    <source>
        <strain evidence="4 5">DSM 21350</strain>
    </source>
</reference>
<proteinExistence type="inferred from homology"/>
<dbReference type="Proteomes" id="UP000535511">
    <property type="component" value="Unassembled WGS sequence"/>
</dbReference>
<evidence type="ECO:0000313" key="5">
    <source>
        <dbReference type="Proteomes" id="UP000535511"/>
    </source>
</evidence>
<evidence type="ECO:0000313" key="4">
    <source>
        <dbReference type="EMBL" id="NYD41678.1"/>
    </source>
</evidence>
<feature type="domain" description="STAS" evidence="3">
    <location>
        <begin position="12"/>
        <end position="111"/>
    </location>
</feature>
<dbReference type="InterPro" id="IPR003658">
    <property type="entry name" value="Anti-sigma_ant"/>
</dbReference>
<comment type="caution">
    <text evidence="4">The sequence shown here is derived from an EMBL/GenBank/DDBJ whole genome shotgun (WGS) entry which is preliminary data.</text>
</comment>
<dbReference type="InterPro" id="IPR036513">
    <property type="entry name" value="STAS_dom_sf"/>
</dbReference>
<dbReference type="Gene3D" id="3.30.750.24">
    <property type="entry name" value="STAS domain"/>
    <property type="match status" value="1"/>
</dbReference>
<dbReference type="Pfam" id="PF01740">
    <property type="entry name" value="STAS"/>
    <property type="match status" value="1"/>
</dbReference>
<protein>
    <recommendedName>
        <fullName evidence="2">Anti-sigma factor antagonist</fullName>
    </recommendedName>
</protein>
<dbReference type="PANTHER" id="PTHR33495">
    <property type="entry name" value="ANTI-SIGMA FACTOR ANTAGONIST TM_1081-RELATED-RELATED"/>
    <property type="match status" value="1"/>
</dbReference>
<sequence length="111" mass="11950">MIEFDVDTHSRDVAVVSPRGRLNMVSAKRLRDIIADLVSDGSTRIVVDMGETTFLDSSGLGALIAGLKSARQAGGDLRIARPTAPVTTVLELTNLDRVLRPRESVEAAFDD</sequence>
<evidence type="ECO:0000256" key="1">
    <source>
        <dbReference type="ARBA" id="ARBA00009013"/>
    </source>
</evidence>
<dbReference type="CDD" id="cd07043">
    <property type="entry name" value="STAS_anti-anti-sigma_factors"/>
    <property type="match status" value="1"/>
</dbReference>
<dbReference type="RefSeq" id="WP_179663392.1">
    <property type="nucleotide sequence ID" value="NZ_JACCBG010000001.1"/>
</dbReference>
<name>A0A7Y9JAT0_9ACTN</name>
<gene>
    <name evidence="4" type="ORF">BJZ21_001761</name>
</gene>
<dbReference type="AlphaFoldDB" id="A0A7Y9JAT0"/>
<evidence type="ECO:0000259" key="3">
    <source>
        <dbReference type="PROSITE" id="PS50801"/>
    </source>
</evidence>
<organism evidence="4 5">
    <name type="scientific">Nocardioides panaciterrulae</name>
    <dbReference type="NCBI Taxonomy" id="661492"/>
    <lineage>
        <taxon>Bacteria</taxon>
        <taxon>Bacillati</taxon>
        <taxon>Actinomycetota</taxon>
        <taxon>Actinomycetes</taxon>
        <taxon>Propionibacteriales</taxon>
        <taxon>Nocardioidaceae</taxon>
        <taxon>Nocardioides</taxon>
    </lineage>
</organism>
<accession>A0A7Y9JAT0</accession>
<dbReference type="InterPro" id="IPR002645">
    <property type="entry name" value="STAS_dom"/>
</dbReference>
<keyword evidence="5" id="KW-1185">Reference proteome</keyword>
<dbReference type="PROSITE" id="PS50801">
    <property type="entry name" value="STAS"/>
    <property type="match status" value="1"/>
</dbReference>
<dbReference type="EMBL" id="JACCBG010000001">
    <property type="protein sequence ID" value="NYD41678.1"/>
    <property type="molecule type" value="Genomic_DNA"/>
</dbReference>
<dbReference type="SUPFAM" id="SSF52091">
    <property type="entry name" value="SpoIIaa-like"/>
    <property type="match status" value="1"/>
</dbReference>
<dbReference type="PANTHER" id="PTHR33495:SF2">
    <property type="entry name" value="ANTI-SIGMA FACTOR ANTAGONIST TM_1081-RELATED"/>
    <property type="match status" value="1"/>
</dbReference>
<dbReference type="GO" id="GO:0043856">
    <property type="term" value="F:anti-sigma factor antagonist activity"/>
    <property type="evidence" value="ECO:0007669"/>
    <property type="project" value="InterPro"/>
</dbReference>
<evidence type="ECO:0000256" key="2">
    <source>
        <dbReference type="RuleBase" id="RU003749"/>
    </source>
</evidence>
<dbReference type="NCBIfam" id="TIGR00377">
    <property type="entry name" value="ant_ant_sig"/>
    <property type="match status" value="1"/>
</dbReference>
<comment type="similarity">
    <text evidence="1 2">Belongs to the anti-sigma-factor antagonist family.</text>
</comment>